<dbReference type="STRING" id="1178825.SAMN05216261_1812"/>
<feature type="domain" description="ASPIC/UnbV" evidence="2">
    <location>
        <begin position="528"/>
        <end position="594"/>
    </location>
</feature>
<proteinExistence type="predicted"/>
<keyword evidence="4" id="KW-1185">Reference proteome</keyword>
<dbReference type="Pfam" id="PF13517">
    <property type="entry name" value="FG-GAP_3"/>
    <property type="match status" value="6"/>
</dbReference>
<dbReference type="OrthoDB" id="9816120at2"/>
<dbReference type="PROSITE" id="PS51257">
    <property type="entry name" value="PROKAR_LIPOPROTEIN"/>
    <property type="match status" value="1"/>
</dbReference>
<dbReference type="PANTHER" id="PTHR16026:SF0">
    <property type="entry name" value="CARTILAGE ACIDIC PROTEIN 1"/>
    <property type="match status" value="1"/>
</dbReference>
<evidence type="ECO:0000313" key="3">
    <source>
        <dbReference type="EMBL" id="SHI81116.1"/>
    </source>
</evidence>
<dbReference type="InterPro" id="IPR027039">
    <property type="entry name" value="Crtac1"/>
</dbReference>
<evidence type="ECO:0000259" key="2">
    <source>
        <dbReference type="Pfam" id="PF07593"/>
    </source>
</evidence>
<dbReference type="eggNOG" id="COG4888">
    <property type="taxonomic scope" value="Bacteria"/>
</dbReference>
<dbReference type="Gene3D" id="2.130.10.130">
    <property type="entry name" value="Integrin alpha, N-terminal"/>
    <property type="match status" value="3"/>
</dbReference>
<sequence>MKFNRIILTFLAFALFAACKKTEENKEGIHITEEPQFELLSSETTGINFENNLVSTDEFNVYRYRNFYNGGGVSIGDVNNDGLEDIYFTSNLNQNKLYINKGDFKFEDITEKAKVGGTKAWSTGVSMVDINADGFLDIYVCNSGDVKGDNKQNEFFINNGDGTFTDKAEALGLDDKGFSTHASFFDFDNDGDLDVYLLNNSYQSIGSFNLKKNERPKRDVLGGDKLFENRNGKFIDISEKAGIYGSVIGFGLGVTVGDMNNDGWQDIYVSNDFFERDYLYINQQDGTFKETLTTSLNSISGASMGADAADIDNDGYNDIFVTEMLPSEYDRLKTVTTFEDWNKYQYNVKNGYYHQFTRNMLQLNNSNLTFSEVGRFSGVEASDWSWGALFFDMNNDGLKDLYIANGIYKDLTNQDYLKYVSNEEVIQTIVSGDKVNYKKLIDIIPSNKVENHAYINNGDLKFKRVNNGLNTASFSNGSAYGDLDNDGDLDLVVNNVNMPSFLYRNNLENPDAHYLKVILKGEGQNIHGIGAKLELNTKNNAISLEQQPVRGFQSSMDFRPNFGFTETEELKLTVKWPSGKVSTLTSLKPNTTITVNETDAVLPENVNTTINPEILFNKNESIINYRHKENNYVDFNMDRLLPFMRSQEGPKMAFGDVNNDGEVDLFIGGAKGFASTLFLQKNKKFIKSNTKAFDRQKASEAAESVFFDADNDGDLDLYVCNGSIEASKYSANYLDKLYLNDGKGNFTLSTQLLPTTEGFHSSSTVSVADVDNDGDLDLFVGERSIPNAYASPGSGFLLINDGTGNFTESSSTLAPDFKDLGMITDATFVDLNQDNFKDLVVVGEFMGIQVFENQNGKFSKSENNKLANLKGWWNTIEFADLDNDGDQDLVVGNHGLNSRFKASNEQPIKLYAKDFDRNSYVDPILGFTAENGKEYPYALRHNLVDQLKYLSKKYPDYESFKHATIQDIFSKEELEGSIQLEANTLSSLVIFNEGDFNFKVEELPFETQLTPIYAISISDFDNDGDLDIILGGNLFGVMPEFGRYDASFGNYLENLGNGKFKHFKTGKGLNIKGQIRDIKVVNNQVFISKNNDLLEVYNY</sequence>
<dbReference type="SUPFAM" id="SSF69318">
    <property type="entry name" value="Integrin alpha N-terminal domain"/>
    <property type="match status" value="3"/>
</dbReference>
<dbReference type="Pfam" id="PF07593">
    <property type="entry name" value="UnbV_ASPIC"/>
    <property type="match status" value="1"/>
</dbReference>
<dbReference type="EMBL" id="FQYK01000004">
    <property type="protein sequence ID" value="SHI81116.1"/>
    <property type="molecule type" value="Genomic_DNA"/>
</dbReference>
<keyword evidence="1" id="KW-0732">Signal</keyword>
<dbReference type="InterPro" id="IPR028994">
    <property type="entry name" value="Integrin_alpha_N"/>
</dbReference>
<evidence type="ECO:0000313" key="4">
    <source>
        <dbReference type="Proteomes" id="UP000184396"/>
    </source>
</evidence>
<dbReference type="RefSeq" id="WP_019386661.1">
    <property type="nucleotide sequence ID" value="NZ_ALIH01000002.1"/>
</dbReference>
<organism evidence="3 4">
    <name type="scientific">Algibacter luteus</name>
    <dbReference type="NCBI Taxonomy" id="1178825"/>
    <lineage>
        <taxon>Bacteria</taxon>
        <taxon>Pseudomonadati</taxon>
        <taxon>Bacteroidota</taxon>
        <taxon>Flavobacteriia</taxon>
        <taxon>Flavobacteriales</taxon>
        <taxon>Flavobacteriaceae</taxon>
        <taxon>Algibacter</taxon>
    </lineage>
</organism>
<dbReference type="Proteomes" id="UP000184396">
    <property type="component" value="Unassembled WGS sequence"/>
</dbReference>
<dbReference type="PANTHER" id="PTHR16026">
    <property type="entry name" value="CARTILAGE ACIDIC PROTEIN 1"/>
    <property type="match status" value="1"/>
</dbReference>
<gene>
    <name evidence="3" type="ORF">SAMN05216261_1812</name>
</gene>
<dbReference type="InterPro" id="IPR013517">
    <property type="entry name" value="FG-GAP"/>
</dbReference>
<accession>A0A1M6E6J2</accession>
<protein>
    <submittedName>
        <fullName evidence="3">Repeat domain-containing protein</fullName>
    </submittedName>
</protein>
<dbReference type="AlphaFoldDB" id="A0A1M6E6J2"/>
<evidence type="ECO:0000256" key="1">
    <source>
        <dbReference type="ARBA" id="ARBA00022729"/>
    </source>
</evidence>
<dbReference type="InterPro" id="IPR011519">
    <property type="entry name" value="UnbV_ASPIC"/>
</dbReference>
<name>A0A1M6E6J2_9FLAO</name>
<reference evidence="3 4" key="1">
    <citation type="submission" date="2016-11" db="EMBL/GenBank/DDBJ databases">
        <authorList>
            <person name="Jaros S."/>
            <person name="Januszkiewicz K."/>
            <person name="Wedrychowicz H."/>
        </authorList>
    </citation>
    <scope>NUCLEOTIDE SEQUENCE [LARGE SCALE GENOMIC DNA]</scope>
    <source>
        <strain evidence="3 4">CGMCC 1.12213</strain>
    </source>
</reference>